<dbReference type="EMBL" id="JAVTTO010000002">
    <property type="protein sequence ID" value="MDT7831635.1"/>
    <property type="molecule type" value="Genomic_DNA"/>
</dbReference>
<keyword evidence="8" id="KW-1185">Reference proteome</keyword>
<organism evidence="7 8">
    <name type="scientific">Asprobacillus argus</name>
    <dbReference type="NCBI Taxonomy" id="3076534"/>
    <lineage>
        <taxon>Bacteria</taxon>
        <taxon>Pseudomonadati</taxon>
        <taxon>Bacteroidota</taxon>
        <taxon>Flavobacteriia</taxon>
        <taxon>Flavobacteriales</taxon>
        <taxon>Flavobacteriaceae</taxon>
        <taxon>Asprobacillus</taxon>
    </lineage>
</organism>
<feature type="transmembrane region" description="Helical" evidence="5">
    <location>
        <begin position="115"/>
        <end position="135"/>
    </location>
</feature>
<evidence type="ECO:0000256" key="3">
    <source>
        <dbReference type="ARBA" id="ARBA00022989"/>
    </source>
</evidence>
<feature type="domain" description="RDD" evidence="6">
    <location>
        <begin position="19"/>
        <end position="176"/>
    </location>
</feature>
<evidence type="ECO:0000259" key="6">
    <source>
        <dbReference type="Pfam" id="PF06271"/>
    </source>
</evidence>
<dbReference type="Proteomes" id="UP001257277">
    <property type="component" value="Unassembled WGS sequence"/>
</dbReference>
<sequence>MKRLQINTTQNVKINFKLANLGQRVLAFTLDNILKIAYWYTAFYVFDFAGVLGRSSSDYWSRSAIFVIVMSPILLYSLVSEILMNGQTIGKKALRIRVINIDGFKPTISDYLMRWFLRLVDFNIFFLLAVYIYSLNITDDVLFALAAIAFFGGKFVGFISVIITDKSQRIGDISANTVVIYLKDEAKFSQTISEDLQDNYVPKYPNVVRLSDNDARIIKDTFSSASKRNDHATLIKLRKKIEEVTEIKSKEESDTIFIDIVLKDYNYYTQNM</sequence>
<evidence type="ECO:0000313" key="8">
    <source>
        <dbReference type="Proteomes" id="UP001257277"/>
    </source>
</evidence>
<accession>A0ABU3LD32</accession>
<gene>
    <name evidence="7" type="ORF">RQM59_04545</name>
</gene>
<keyword evidence="3 5" id="KW-1133">Transmembrane helix</keyword>
<proteinExistence type="predicted"/>
<evidence type="ECO:0000256" key="1">
    <source>
        <dbReference type="ARBA" id="ARBA00004141"/>
    </source>
</evidence>
<dbReference type="PANTHER" id="PTHR38480">
    <property type="entry name" value="SLR0254 PROTEIN"/>
    <property type="match status" value="1"/>
</dbReference>
<evidence type="ECO:0000256" key="5">
    <source>
        <dbReference type="SAM" id="Phobius"/>
    </source>
</evidence>
<comment type="caution">
    <text evidence="7">The sequence shown here is derived from an EMBL/GenBank/DDBJ whole genome shotgun (WGS) entry which is preliminary data.</text>
</comment>
<dbReference type="PANTHER" id="PTHR38480:SF1">
    <property type="entry name" value="SLR0254 PROTEIN"/>
    <property type="match status" value="1"/>
</dbReference>
<feature type="transmembrane region" description="Helical" evidence="5">
    <location>
        <begin position="141"/>
        <end position="163"/>
    </location>
</feature>
<name>A0ABU3LD32_9FLAO</name>
<feature type="transmembrane region" description="Helical" evidence="5">
    <location>
        <begin position="60"/>
        <end position="79"/>
    </location>
</feature>
<evidence type="ECO:0000256" key="2">
    <source>
        <dbReference type="ARBA" id="ARBA00022692"/>
    </source>
</evidence>
<reference evidence="7 8" key="1">
    <citation type="submission" date="2023-09" db="EMBL/GenBank/DDBJ databases">
        <title>Novel taxa isolated from Blanes Bay.</title>
        <authorList>
            <person name="Rey-Velasco X."/>
            <person name="Lucena T."/>
        </authorList>
    </citation>
    <scope>NUCLEOTIDE SEQUENCE [LARGE SCALE GENOMIC DNA]</scope>
    <source>
        <strain evidence="7 8">S356</strain>
    </source>
</reference>
<dbReference type="Pfam" id="PF06271">
    <property type="entry name" value="RDD"/>
    <property type="match status" value="1"/>
</dbReference>
<keyword evidence="4 5" id="KW-0472">Membrane</keyword>
<evidence type="ECO:0000256" key="4">
    <source>
        <dbReference type="ARBA" id="ARBA00023136"/>
    </source>
</evidence>
<protein>
    <submittedName>
        <fullName evidence="7">RDD family protein</fullName>
    </submittedName>
</protein>
<evidence type="ECO:0000313" key="7">
    <source>
        <dbReference type="EMBL" id="MDT7831635.1"/>
    </source>
</evidence>
<dbReference type="InterPro" id="IPR010432">
    <property type="entry name" value="RDD"/>
</dbReference>
<comment type="subcellular location">
    <subcellularLocation>
        <location evidence="1">Membrane</location>
        <topology evidence="1">Multi-pass membrane protein</topology>
    </subcellularLocation>
</comment>
<feature type="transmembrane region" description="Helical" evidence="5">
    <location>
        <begin position="21"/>
        <end position="40"/>
    </location>
</feature>
<keyword evidence="2 5" id="KW-0812">Transmembrane</keyword>
<dbReference type="RefSeq" id="WP_349240894.1">
    <property type="nucleotide sequence ID" value="NZ_JAVTTO010000002.1"/>
</dbReference>